<evidence type="ECO:0000256" key="2">
    <source>
        <dbReference type="ARBA" id="ARBA00022448"/>
    </source>
</evidence>
<comment type="caution">
    <text evidence="10">The sequence shown here is derived from an EMBL/GenBank/DDBJ whole genome shotgun (WGS) entry which is preliminary data.</text>
</comment>
<keyword evidence="4 8" id="KW-0812">Transmembrane</keyword>
<feature type="transmembrane region" description="Helical" evidence="8">
    <location>
        <begin position="185"/>
        <end position="207"/>
    </location>
</feature>
<feature type="compositionally biased region" description="Low complexity" evidence="7">
    <location>
        <begin position="11"/>
        <end position="20"/>
    </location>
</feature>
<dbReference type="RefSeq" id="WP_380844262.1">
    <property type="nucleotide sequence ID" value="NZ_JBHSFP010000020.1"/>
</dbReference>
<feature type="transmembrane region" description="Helical" evidence="8">
    <location>
        <begin position="149"/>
        <end position="173"/>
    </location>
</feature>
<dbReference type="PANTHER" id="PTHR23517">
    <property type="entry name" value="RESISTANCE PROTEIN MDTM, PUTATIVE-RELATED-RELATED"/>
    <property type="match status" value="1"/>
</dbReference>
<protein>
    <submittedName>
        <fullName evidence="10">MFS transporter</fullName>
    </submittedName>
</protein>
<accession>A0ABV9CM85</accession>
<dbReference type="InterPro" id="IPR011701">
    <property type="entry name" value="MFS"/>
</dbReference>
<keyword evidence="6 8" id="KW-0472">Membrane</keyword>
<keyword evidence="2" id="KW-0813">Transport</keyword>
<evidence type="ECO:0000313" key="10">
    <source>
        <dbReference type="EMBL" id="MFC4534134.1"/>
    </source>
</evidence>
<dbReference type="SUPFAM" id="SSF103473">
    <property type="entry name" value="MFS general substrate transporter"/>
    <property type="match status" value="1"/>
</dbReference>
<proteinExistence type="predicted"/>
<dbReference type="InterPro" id="IPR036259">
    <property type="entry name" value="MFS_trans_sf"/>
</dbReference>
<feature type="transmembrane region" description="Helical" evidence="8">
    <location>
        <begin position="323"/>
        <end position="341"/>
    </location>
</feature>
<feature type="transmembrane region" description="Helical" evidence="8">
    <location>
        <begin position="257"/>
        <end position="286"/>
    </location>
</feature>
<feature type="transmembrane region" description="Helical" evidence="8">
    <location>
        <begin position="213"/>
        <end position="231"/>
    </location>
</feature>
<name>A0ABV9CM85_9ACTN</name>
<dbReference type="Gene3D" id="1.20.1250.20">
    <property type="entry name" value="MFS general substrate transporter like domains"/>
    <property type="match status" value="2"/>
</dbReference>
<dbReference type="PRINTS" id="PR01035">
    <property type="entry name" value="TCRTETA"/>
</dbReference>
<feature type="transmembrane region" description="Helical" evidence="8">
    <location>
        <begin position="59"/>
        <end position="77"/>
    </location>
</feature>
<comment type="subcellular location">
    <subcellularLocation>
        <location evidence="1">Cell membrane</location>
        <topology evidence="1">Multi-pass membrane protein</topology>
    </subcellularLocation>
</comment>
<evidence type="ECO:0000259" key="9">
    <source>
        <dbReference type="PROSITE" id="PS50850"/>
    </source>
</evidence>
<feature type="region of interest" description="Disordered" evidence="7">
    <location>
        <begin position="1"/>
        <end position="25"/>
    </location>
</feature>
<evidence type="ECO:0000256" key="3">
    <source>
        <dbReference type="ARBA" id="ARBA00022475"/>
    </source>
</evidence>
<feature type="transmembrane region" description="Helical" evidence="8">
    <location>
        <begin position="381"/>
        <end position="403"/>
    </location>
</feature>
<gene>
    <name evidence="10" type="ORF">ACFO60_25515</name>
</gene>
<reference evidence="11" key="1">
    <citation type="journal article" date="2019" name="Int. J. Syst. Evol. Microbiol.">
        <title>The Global Catalogue of Microorganisms (GCM) 10K type strain sequencing project: providing services to taxonomists for standard genome sequencing and annotation.</title>
        <authorList>
            <consortium name="The Broad Institute Genomics Platform"/>
            <consortium name="The Broad Institute Genome Sequencing Center for Infectious Disease"/>
            <person name="Wu L."/>
            <person name="Ma J."/>
        </authorList>
    </citation>
    <scope>NUCLEOTIDE SEQUENCE [LARGE SCALE GENOMIC DNA]</scope>
    <source>
        <strain evidence="11">CGMCC 4.7132</strain>
    </source>
</reference>
<feature type="transmembrane region" description="Helical" evidence="8">
    <location>
        <begin position="347"/>
        <end position="369"/>
    </location>
</feature>
<keyword evidence="5 8" id="KW-1133">Transmembrane helix</keyword>
<dbReference type="Pfam" id="PF07690">
    <property type="entry name" value="MFS_1"/>
    <property type="match status" value="1"/>
</dbReference>
<dbReference type="InterPro" id="IPR020846">
    <property type="entry name" value="MFS_dom"/>
</dbReference>
<evidence type="ECO:0000256" key="8">
    <source>
        <dbReference type="SAM" id="Phobius"/>
    </source>
</evidence>
<keyword evidence="11" id="KW-1185">Reference proteome</keyword>
<evidence type="ECO:0000313" key="11">
    <source>
        <dbReference type="Proteomes" id="UP001596004"/>
    </source>
</evidence>
<organism evidence="10 11">
    <name type="scientific">Sphaerisporangium dianthi</name>
    <dbReference type="NCBI Taxonomy" id="1436120"/>
    <lineage>
        <taxon>Bacteria</taxon>
        <taxon>Bacillati</taxon>
        <taxon>Actinomycetota</taxon>
        <taxon>Actinomycetes</taxon>
        <taxon>Streptosporangiales</taxon>
        <taxon>Streptosporangiaceae</taxon>
        <taxon>Sphaerisporangium</taxon>
    </lineage>
</organism>
<dbReference type="InterPro" id="IPR050171">
    <property type="entry name" value="MFS_Transporters"/>
</dbReference>
<evidence type="ECO:0000256" key="6">
    <source>
        <dbReference type="ARBA" id="ARBA00023136"/>
    </source>
</evidence>
<evidence type="ECO:0000256" key="5">
    <source>
        <dbReference type="ARBA" id="ARBA00022989"/>
    </source>
</evidence>
<keyword evidence="3" id="KW-1003">Cell membrane</keyword>
<feature type="transmembrane region" description="Helical" evidence="8">
    <location>
        <begin position="83"/>
        <end position="103"/>
    </location>
</feature>
<dbReference type="EMBL" id="JBHSFP010000020">
    <property type="protein sequence ID" value="MFC4534134.1"/>
    <property type="molecule type" value="Genomic_DNA"/>
</dbReference>
<dbReference type="Proteomes" id="UP001596004">
    <property type="component" value="Unassembled WGS sequence"/>
</dbReference>
<feature type="transmembrane region" description="Helical" evidence="8">
    <location>
        <begin position="409"/>
        <end position="429"/>
    </location>
</feature>
<dbReference type="InterPro" id="IPR001958">
    <property type="entry name" value="Tet-R_TetA/multi-R_MdtG-like"/>
</dbReference>
<dbReference type="CDD" id="cd17325">
    <property type="entry name" value="MFS_MdtG_SLC18_like"/>
    <property type="match status" value="1"/>
</dbReference>
<sequence>MPVRARRRGRVVPGPKTGRGARPRDVVRAREAQHHPVTAAGPGSVPPVAAAQPSLPREVYVLSVVGGCVMLGLGLVLPVLPVYAATFGAGPTQIGVLVALFALMRLATSPFCGRLAVRFGERRVLVAGLLLCAVSSALTAFAGSYGQLLVFRSLGGVGSVLFSVSALAALLAIAPADQRGRASAVFDAGFLLGGVCGPALGGLLALISLSAPFVVYAVLLLAAAALTLAVLRTGRTAGAEPGRDVAGLPVLLRDRRYLVACLAALAQGWVLFGLRSALVPMVVVAWRHDMTWVGWAFTISAVVQSLLIMPAGRVVDRSGRRPAMIAGTGVAAAAITALVFVDGYAWLVVLLSVYAAASALLAAAPAALLGDVVAGRAGSGVAVFSMCTDVGAVVGPVVVGLIAERVGVPAAFGSGAALLVIAFVASWTLTTVRPTRRS</sequence>
<evidence type="ECO:0000256" key="7">
    <source>
        <dbReference type="SAM" id="MobiDB-lite"/>
    </source>
</evidence>
<feature type="compositionally biased region" description="Basic residues" evidence="7">
    <location>
        <begin position="1"/>
        <end position="10"/>
    </location>
</feature>
<evidence type="ECO:0000256" key="1">
    <source>
        <dbReference type="ARBA" id="ARBA00004651"/>
    </source>
</evidence>
<dbReference type="PANTHER" id="PTHR23517:SF13">
    <property type="entry name" value="MAJOR FACILITATOR SUPERFAMILY MFS_1"/>
    <property type="match status" value="1"/>
</dbReference>
<evidence type="ECO:0000256" key="4">
    <source>
        <dbReference type="ARBA" id="ARBA00022692"/>
    </source>
</evidence>
<feature type="transmembrane region" description="Helical" evidence="8">
    <location>
        <begin position="124"/>
        <end position="143"/>
    </location>
</feature>
<feature type="transmembrane region" description="Helical" evidence="8">
    <location>
        <begin position="292"/>
        <end position="311"/>
    </location>
</feature>
<feature type="domain" description="Major facilitator superfamily (MFS) profile" evidence="9">
    <location>
        <begin position="58"/>
        <end position="434"/>
    </location>
</feature>
<dbReference type="PROSITE" id="PS50850">
    <property type="entry name" value="MFS"/>
    <property type="match status" value="1"/>
</dbReference>